<accession>A0ABT3TT42</accession>
<gene>
    <name evidence="2" type="ORF">OFY01_07385</name>
</gene>
<dbReference type="RefSeq" id="WP_266597521.1">
    <property type="nucleotide sequence ID" value="NZ_JAPHNL010000057.1"/>
</dbReference>
<protein>
    <submittedName>
        <fullName evidence="2">Uncharacterized protein</fullName>
    </submittedName>
</protein>
<keyword evidence="1" id="KW-1133">Transmembrane helix</keyword>
<keyword evidence="1" id="KW-0472">Membrane</keyword>
<reference evidence="2" key="1">
    <citation type="submission" date="2022-10" db="EMBL/GenBank/DDBJ databases">
        <title>Streptomyces beihaiensis sp. nov., a chitin degrading actinobacterium, isolated from shrimp pond soil.</title>
        <authorList>
            <person name="Xie J."/>
            <person name="Shen N."/>
        </authorList>
    </citation>
    <scope>NUCLEOTIDE SEQUENCE</scope>
    <source>
        <strain evidence="2">GXMU-J5</strain>
    </source>
</reference>
<evidence type="ECO:0000313" key="2">
    <source>
        <dbReference type="EMBL" id="MCX3059592.1"/>
    </source>
</evidence>
<proteinExistence type="predicted"/>
<evidence type="ECO:0000256" key="1">
    <source>
        <dbReference type="SAM" id="Phobius"/>
    </source>
</evidence>
<dbReference type="Proteomes" id="UP001163064">
    <property type="component" value="Unassembled WGS sequence"/>
</dbReference>
<organism evidence="2 3">
    <name type="scientific">Streptomyces beihaiensis</name>
    <dbReference type="NCBI Taxonomy" id="2984495"/>
    <lineage>
        <taxon>Bacteria</taxon>
        <taxon>Bacillati</taxon>
        <taxon>Actinomycetota</taxon>
        <taxon>Actinomycetes</taxon>
        <taxon>Kitasatosporales</taxon>
        <taxon>Streptomycetaceae</taxon>
        <taxon>Streptomyces</taxon>
    </lineage>
</organism>
<comment type="caution">
    <text evidence="2">The sequence shown here is derived from an EMBL/GenBank/DDBJ whole genome shotgun (WGS) entry which is preliminary data.</text>
</comment>
<feature type="transmembrane region" description="Helical" evidence="1">
    <location>
        <begin position="12"/>
        <end position="39"/>
    </location>
</feature>
<name>A0ABT3TT42_9ACTN</name>
<sequence length="70" mass="7692">MTPAQVLTVSALGGFAAVLGLSVLAVVALCLFAAATRLVEVHERHRHHRRALKDGRRRLETFTTIDDLKD</sequence>
<evidence type="ECO:0000313" key="3">
    <source>
        <dbReference type="Proteomes" id="UP001163064"/>
    </source>
</evidence>
<keyword evidence="1" id="KW-0812">Transmembrane</keyword>
<dbReference type="EMBL" id="JAPHNL010000057">
    <property type="protein sequence ID" value="MCX3059592.1"/>
    <property type="molecule type" value="Genomic_DNA"/>
</dbReference>
<keyword evidence="3" id="KW-1185">Reference proteome</keyword>